<comment type="caution">
    <text evidence="2">The sequence shown here is derived from an EMBL/GenBank/DDBJ whole genome shotgun (WGS) entry which is preliminary data.</text>
</comment>
<accession>A0ABN1GGZ5</accession>
<proteinExistence type="predicted"/>
<reference evidence="2 3" key="1">
    <citation type="journal article" date="2019" name="Int. J. Syst. Evol. Microbiol.">
        <title>The Global Catalogue of Microorganisms (GCM) 10K type strain sequencing project: providing services to taxonomists for standard genome sequencing and annotation.</title>
        <authorList>
            <consortium name="The Broad Institute Genomics Platform"/>
            <consortium name="The Broad Institute Genome Sequencing Center for Infectious Disease"/>
            <person name="Wu L."/>
            <person name="Ma J."/>
        </authorList>
    </citation>
    <scope>NUCLEOTIDE SEQUENCE [LARGE SCALE GENOMIC DNA]</scope>
    <source>
        <strain evidence="2 3">JCM 5067</strain>
    </source>
</reference>
<keyword evidence="3" id="KW-1185">Reference proteome</keyword>
<feature type="transmembrane region" description="Helical" evidence="1">
    <location>
        <begin position="117"/>
        <end position="135"/>
    </location>
</feature>
<evidence type="ECO:0008006" key="4">
    <source>
        <dbReference type="Google" id="ProtNLM"/>
    </source>
</evidence>
<dbReference type="EMBL" id="BAAACA010000034">
    <property type="protein sequence ID" value="GAA0611335.1"/>
    <property type="molecule type" value="Genomic_DNA"/>
</dbReference>
<feature type="transmembrane region" description="Helical" evidence="1">
    <location>
        <begin position="12"/>
        <end position="39"/>
    </location>
</feature>
<evidence type="ECO:0000313" key="2">
    <source>
        <dbReference type="EMBL" id="GAA0611335.1"/>
    </source>
</evidence>
<name>A0ABN1GGZ5_9ACTN</name>
<organism evidence="2 3">
    <name type="scientific">Streptomyces crystallinus</name>
    <dbReference type="NCBI Taxonomy" id="68191"/>
    <lineage>
        <taxon>Bacteria</taxon>
        <taxon>Bacillati</taxon>
        <taxon>Actinomycetota</taxon>
        <taxon>Actinomycetes</taxon>
        <taxon>Kitasatosporales</taxon>
        <taxon>Streptomycetaceae</taxon>
        <taxon>Streptomyces</taxon>
    </lineage>
</organism>
<dbReference type="Proteomes" id="UP001500668">
    <property type="component" value="Unassembled WGS sequence"/>
</dbReference>
<keyword evidence="1" id="KW-0812">Transmembrane</keyword>
<protein>
    <recommendedName>
        <fullName evidence="4">DUF3592 domain-containing protein</fullName>
    </recommendedName>
</protein>
<evidence type="ECO:0000313" key="3">
    <source>
        <dbReference type="Proteomes" id="UP001500668"/>
    </source>
</evidence>
<gene>
    <name evidence="2" type="ORF">GCM10010394_46430</name>
</gene>
<evidence type="ECO:0000256" key="1">
    <source>
        <dbReference type="SAM" id="Phobius"/>
    </source>
</evidence>
<keyword evidence="1" id="KW-1133">Transmembrane helix</keyword>
<keyword evidence="1" id="KW-0472">Membrane</keyword>
<sequence>MRHAGSVTTKGWGIAAVAWSVLAVLFLGITVSAGALGLVRLGLAGNEVRVHLSQCRLQSSRSGSHVECSGQLVGDVSMNTVTVRYDGKQGDVVPAARTPWGTFEVVDKSFTSWGTAVLYPLLPLVATAVTSYLALRSGRRGTTQTAPSAS</sequence>